<dbReference type="InterPro" id="IPR001932">
    <property type="entry name" value="PPM-type_phosphatase-like_dom"/>
</dbReference>
<protein>
    <submittedName>
        <fullName evidence="4">PP2C family protein-serine/threonine phosphatase</fullName>
        <ecNumber evidence="4">3.1.3.16</ecNumber>
    </submittedName>
</protein>
<dbReference type="SUPFAM" id="SSF81606">
    <property type="entry name" value="PP2C-like"/>
    <property type="match status" value="1"/>
</dbReference>
<sequence>MSAGKQPHQALVEEMGRRLEQSRGDENRLARLVEDVLGIGADLDLMSVLTKIVEAAARAVDARHGALGVLDEHGEFSDLITTGVDPGVAPTVGHLPHGEGLLGELVREPGPIRVPDLAADPRAVGFPPGHPVMRSLLGAPIHIRGTVYGNLYLTDRRDGHPFSAADESMLVALASVAGGAIENARHHDRLQRAAEELQRRLLPELPDIEPLQVQARYHPALTTPHVGGDWYQAVALAEGVRCVVVGDVMGHDTGSALTMHKISSMLYVLALDQQGAPSRVVQGLDRALHRTGSATMASLVVATLRPRDDARWVLRWTNAGHPPPLVLTPRGEAVYLDTEEPHGMMIGVDPAAPQPEHERVLEPGSTLLLYTDGLVEDPRRTLTEGLDDLAERAAALSGAPLDRLCDALTRADDRHRNRDDIALMAIRLPPSDDVRGQA</sequence>
<dbReference type="Gene3D" id="3.60.40.10">
    <property type="entry name" value="PPM-type phosphatase domain"/>
    <property type="match status" value="1"/>
</dbReference>
<dbReference type="InterPro" id="IPR036457">
    <property type="entry name" value="PPM-type-like_dom_sf"/>
</dbReference>
<evidence type="ECO:0000259" key="2">
    <source>
        <dbReference type="SMART" id="SM00065"/>
    </source>
</evidence>
<evidence type="ECO:0000313" key="5">
    <source>
        <dbReference type="Proteomes" id="UP001595765"/>
    </source>
</evidence>
<dbReference type="RefSeq" id="WP_386427962.1">
    <property type="nucleotide sequence ID" value="NZ_JBHSBB010000008.1"/>
</dbReference>
<dbReference type="SMART" id="SM00331">
    <property type="entry name" value="PP2C_SIG"/>
    <property type="match status" value="1"/>
</dbReference>
<dbReference type="Proteomes" id="UP001595765">
    <property type="component" value="Unassembled WGS sequence"/>
</dbReference>
<gene>
    <name evidence="4" type="ORF">ACFO3J_09225</name>
</gene>
<proteinExistence type="predicted"/>
<dbReference type="InterPro" id="IPR029016">
    <property type="entry name" value="GAF-like_dom_sf"/>
</dbReference>
<dbReference type="Pfam" id="PF13185">
    <property type="entry name" value="GAF_2"/>
    <property type="match status" value="1"/>
</dbReference>
<dbReference type="PANTHER" id="PTHR43156:SF2">
    <property type="entry name" value="STAGE II SPORULATION PROTEIN E"/>
    <property type="match status" value="1"/>
</dbReference>
<dbReference type="Pfam" id="PF07228">
    <property type="entry name" value="SpoIIE"/>
    <property type="match status" value="1"/>
</dbReference>
<reference evidence="5" key="1">
    <citation type="journal article" date="2019" name="Int. J. Syst. Evol. Microbiol.">
        <title>The Global Catalogue of Microorganisms (GCM) 10K type strain sequencing project: providing services to taxonomists for standard genome sequencing and annotation.</title>
        <authorList>
            <consortium name="The Broad Institute Genomics Platform"/>
            <consortium name="The Broad Institute Genome Sequencing Center for Infectious Disease"/>
            <person name="Wu L."/>
            <person name="Ma J."/>
        </authorList>
    </citation>
    <scope>NUCLEOTIDE SEQUENCE [LARGE SCALE GENOMIC DNA]</scope>
    <source>
        <strain evidence="5">CGMCC 4.7237</strain>
    </source>
</reference>
<evidence type="ECO:0000259" key="3">
    <source>
        <dbReference type="SMART" id="SM00331"/>
    </source>
</evidence>
<comment type="caution">
    <text evidence="4">The sequence shown here is derived from an EMBL/GenBank/DDBJ whole genome shotgun (WGS) entry which is preliminary data.</text>
</comment>
<feature type="domain" description="PPM-type phosphatase" evidence="3">
    <location>
        <begin position="208"/>
        <end position="428"/>
    </location>
</feature>
<name>A0ABV8HHX4_9ACTN</name>
<accession>A0ABV8HHX4</accession>
<evidence type="ECO:0000256" key="1">
    <source>
        <dbReference type="ARBA" id="ARBA00022801"/>
    </source>
</evidence>
<dbReference type="SUPFAM" id="SSF55781">
    <property type="entry name" value="GAF domain-like"/>
    <property type="match status" value="1"/>
</dbReference>
<keyword evidence="1 4" id="KW-0378">Hydrolase</keyword>
<dbReference type="PANTHER" id="PTHR43156">
    <property type="entry name" value="STAGE II SPORULATION PROTEIN E-RELATED"/>
    <property type="match status" value="1"/>
</dbReference>
<evidence type="ECO:0000313" key="4">
    <source>
        <dbReference type="EMBL" id="MFC4031658.1"/>
    </source>
</evidence>
<feature type="domain" description="GAF" evidence="2">
    <location>
        <begin position="44"/>
        <end position="191"/>
    </location>
</feature>
<dbReference type="SMART" id="SM00065">
    <property type="entry name" value="GAF"/>
    <property type="match status" value="1"/>
</dbReference>
<keyword evidence="5" id="KW-1185">Reference proteome</keyword>
<dbReference type="EMBL" id="JBHSBB010000008">
    <property type="protein sequence ID" value="MFC4031658.1"/>
    <property type="molecule type" value="Genomic_DNA"/>
</dbReference>
<dbReference type="Gene3D" id="3.30.450.40">
    <property type="match status" value="1"/>
</dbReference>
<dbReference type="EC" id="3.1.3.16" evidence="4"/>
<dbReference type="GO" id="GO:0004722">
    <property type="term" value="F:protein serine/threonine phosphatase activity"/>
    <property type="evidence" value="ECO:0007669"/>
    <property type="project" value="UniProtKB-EC"/>
</dbReference>
<organism evidence="4 5">
    <name type="scientific">Streptomyces polygonati</name>
    <dbReference type="NCBI Taxonomy" id="1617087"/>
    <lineage>
        <taxon>Bacteria</taxon>
        <taxon>Bacillati</taxon>
        <taxon>Actinomycetota</taxon>
        <taxon>Actinomycetes</taxon>
        <taxon>Kitasatosporales</taxon>
        <taxon>Streptomycetaceae</taxon>
        <taxon>Streptomyces</taxon>
    </lineage>
</organism>
<dbReference type="InterPro" id="IPR052016">
    <property type="entry name" value="Bact_Sigma-Reg"/>
</dbReference>
<dbReference type="InterPro" id="IPR003018">
    <property type="entry name" value="GAF"/>
</dbReference>